<keyword evidence="4" id="KW-1185">Reference proteome</keyword>
<accession>A0A917JBP6</accession>
<evidence type="ECO:0000259" key="2">
    <source>
        <dbReference type="Pfam" id="PF26002"/>
    </source>
</evidence>
<dbReference type="InterPro" id="IPR058982">
    <property type="entry name" value="Beta-barrel_AprE"/>
</dbReference>
<dbReference type="EMBL" id="BMDO01000011">
    <property type="protein sequence ID" value="GGI52276.1"/>
    <property type="molecule type" value="Genomic_DNA"/>
</dbReference>
<evidence type="ECO:0000256" key="1">
    <source>
        <dbReference type="SAM" id="Phobius"/>
    </source>
</evidence>
<dbReference type="AlphaFoldDB" id="A0A917JBP6"/>
<proteinExistence type="predicted"/>
<keyword evidence="1" id="KW-1133">Transmembrane helix</keyword>
<gene>
    <name evidence="3" type="ORF">GCM10011425_34880</name>
</gene>
<protein>
    <submittedName>
        <fullName evidence="3">Hemolysin</fullName>
    </submittedName>
</protein>
<comment type="caution">
    <text evidence="3">The sequence shown here is derived from an EMBL/GenBank/DDBJ whole genome shotgun (WGS) entry which is preliminary data.</text>
</comment>
<dbReference type="Gene3D" id="2.40.50.100">
    <property type="match status" value="1"/>
</dbReference>
<dbReference type="RefSeq" id="WP_188418389.1">
    <property type="nucleotide sequence ID" value="NZ_BMDO01000011.1"/>
</dbReference>
<evidence type="ECO:0000313" key="4">
    <source>
        <dbReference type="Proteomes" id="UP000662074"/>
    </source>
</evidence>
<name>A0A917JBP6_9SPHI</name>
<dbReference type="PANTHER" id="PTHR30386:SF28">
    <property type="entry name" value="EXPORTED PROTEIN"/>
    <property type="match status" value="1"/>
</dbReference>
<dbReference type="Proteomes" id="UP000662074">
    <property type="component" value="Unassembled WGS sequence"/>
</dbReference>
<dbReference type="Pfam" id="PF26002">
    <property type="entry name" value="Beta-barrel_AprE"/>
    <property type="match status" value="1"/>
</dbReference>
<sequence>MKPTFENQYTEQRHSEEIDDIIKSPPNWLMRFGAVSFLTVLSLMIVVSYFLRYPDIVKTKLKIVSENAPKSVTAKVGGRLEKLLVAENEVVRQGQPLAYLESTGRHQHVQELFLLLEELKLKAQHNSIPVNLNLPQDFNLGELQIPYQTFSQNYLTYCASMTHGLSGQKATFLQKDLFNLHKQQIQLIFQKQLQEKNLRLAAQDYEMNRQLYQEKAETPAEFRAAETRYLASQSPLAQTEAAMLSVTSAYTAKQKDLFELQNQMNDEKLKFVQSLNSLISQAQEWREKYELKASENGRISYAGIIQENQLITLGQEVFSINPRRSAFFGEMPIPQDNMGKVRRGQQVLIKLRSYPYEEYGFIRGKIIQINDVPVNDSIFLSKVSFKLSGRTDLKRPILLKSGMQADAEIVTEEASVLQRLIRGILKNIK</sequence>
<dbReference type="PRINTS" id="PR01490">
    <property type="entry name" value="RTXTOXIND"/>
</dbReference>
<reference evidence="3" key="2">
    <citation type="submission" date="2020-09" db="EMBL/GenBank/DDBJ databases">
        <authorList>
            <person name="Sun Q."/>
            <person name="Sedlacek I."/>
        </authorList>
    </citation>
    <scope>NUCLEOTIDE SEQUENCE</scope>
    <source>
        <strain evidence="3">CCM 8711</strain>
    </source>
</reference>
<feature type="transmembrane region" description="Helical" evidence="1">
    <location>
        <begin position="28"/>
        <end position="51"/>
    </location>
</feature>
<dbReference type="Gene3D" id="2.40.30.170">
    <property type="match status" value="1"/>
</dbReference>
<keyword evidence="1" id="KW-0812">Transmembrane</keyword>
<keyword evidence="1" id="KW-0472">Membrane</keyword>
<dbReference type="InterPro" id="IPR050739">
    <property type="entry name" value="MFP"/>
</dbReference>
<feature type="domain" description="AprE-like beta-barrel" evidence="2">
    <location>
        <begin position="330"/>
        <end position="412"/>
    </location>
</feature>
<organism evidence="3 4">
    <name type="scientific">Mucilaginibacter galii</name>
    <dbReference type="NCBI Taxonomy" id="2005073"/>
    <lineage>
        <taxon>Bacteria</taxon>
        <taxon>Pseudomonadati</taxon>
        <taxon>Bacteroidota</taxon>
        <taxon>Sphingobacteriia</taxon>
        <taxon>Sphingobacteriales</taxon>
        <taxon>Sphingobacteriaceae</taxon>
        <taxon>Mucilaginibacter</taxon>
    </lineage>
</organism>
<evidence type="ECO:0000313" key="3">
    <source>
        <dbReference type="EMBL" id="GGI52276.1"/>
    </source>
</evidence>
<reference evidence="3" key="1">
    <citation type="journal article" date="2014" name="Int. J. Syst. Evol. Microbiol.">
        <title>Complete genome sequence of Corynebacterium casei LMG S-19264T (=DSM 44701T), isolated from a smear-ripened cheese.</title>
        <authorList>
            <consortium name="US DOE Joint Genome Institute (JGI-PGF)"/>
            <person name="Walter F."/>
            <person name="Albersmeier A."/>
            <person name="Kalinowski J."/>
            <person name="Ruckert C."/>
        </authorList>
    </citation>
    <scope>NUCLEOTIDE SEQUENCE</scope>
    <source>
        <strain evidence="3">CCM 8711</strain>
    </source>
</reference>
<dbReference type="PANTHER" id="PTHR30386">
    <property type="entry name" value="MEMBRANE FUSION SUBUNIT OF EMRAB-TOLC MULTIDRUG EFFLUX PUMP"/>
    <property type="match status" value="1"/>
</dbReference>